<keyword evidence="2" id="KW-1185">Reference proteome</keyword>
<name>A0A517RHW8_9PLAN</name>
<evidence type="ECO:0000313" key="1">
    <source>
        <dbReference type="EMBL" id="QDT43464.1"/>
    </source>
</evidence>
<gene>
    <name evidence="1" type="ORF">Pan241w_35650</name>
</gene>
<dbReference type="EMBL" id="CP036269">
    <property type="protein sequence ID" value="QDT43464.1"/>
    <property type="molecule type" value="Genomic_DNA"/>
</dbReference>
<organism evidence="1 2">
    <name type="scientific">Gimesia alba</name>
    <dbReference type="NCBI Taxonomy" id="2527973"/>
    <lineage>
        <taxon>Bacteria</taxon>
        <taxon>Pseudomonadati</taxon>
        <taxon>Planctomycetota</taxon>
        <taxon>Planctomycetia</taxon>
        <taxon>Planctomycetales</taxon>
        <taxon>Planctomycetaceae</taxon>
        <taxon>Gimesia</taxon>
    </lineage>
</organism>
<proteinExistence type="predicted"/>
<reference evidence="1 2" key="1">
    <citation type="submission" date="2019-02" db="EMBL/GenBank/DDBJ databases">
        <title>Deep-cultivation of Planctomycetes and their phenomic and genomic characterization uncovers novel biology.</title>
        <authorList>
            <person name="Wiegand S."/>
            <person name="Jogler M."/>
            <person name="Boedeker C."/>
            <person name="Pinto D."/>
            <person name="Vollmers J."/>
            <person name="Rivas-Marin E."/>
            <person name="Kohn T."/>
            <person name="Peeters S.H."/>
            <person name="Heuer A."/>
            <person name="Rast P."/>
            <person name="Oberbeckmann S."/>
            <person name="Bunk B."/>
            <person name="Jeske O."/>
            <person name="Meyerdierks A."/>
            <person name="Storesund J.E."/>
            <person name="Kallscheuer N."/>
            <person name="Luecker S."/>
            <person name="Lage O.M."/>
            <person name="Pohl T."/>
            <person name="Merkel B.J."/>
            <person name="Hornburger P."/>
            <person name="Mueller R.-W."/>
            <person name="Bruemmer F."/>
            <person name="Labrenz M."/>
            <person name="Spormann A.M."/>
            <person name="Op den Camp H."/>
            <person name="Overmann J."/>
            <person name="Amann R."/>
            <person name="Jetten M.S.M."/>
            <person name="Mascher T."/>
            <person name="Medema M.H."/>
            <person name="Devos D.P."/>
            <person name="Kaster A.-K."/>
            <person name="Ovreas L."/>
            <person name="Rohde M."/>
            <person name="Galperin M.Y."/>
            <person name="Jogler C."/>
        </authorList>
    </citation>
    <scope>NUCLEOTIDE SEQUENCE [LARGE SCALE GENOMIC DNA]</scope>
    <source>
        <strain evidence="1 2">Pan241w</strain>
    </source>
</reference>
<evidence type="ECO:0000313" key="2">
    <source>
        <dbReference type="Proteomes" id="UP000317171"/>
    </source>
</evidence>
<accession>A0A517RHW8</accession>
<dbReference type="KEGG" id="gaz:Pan241w_35650"/>
<sequence length="124" mass="14964">MPATQVIDNTIHFQRYNSGVFTTWNDDFVPNEFQKQNKKHLVKVVKEKKQNQKRRELQQTILKLLIDADDQPVHINEIAAHIHRSPRATVRFLRKHADDLWIDRNGERILWYTSLRFLPDRLFY</sequence>
<dbReference type="AlphaFoldDB" id="A0A517RHW8"/>
<dbReference type="Proteomes" id="UP000317171">
    <property type="component" value="Chromosome"/>
</dbReference>
<protein>
    <submittedName>
        <fullName evidence="1">Uncharacterized protein</fullName>
    </submittedName>
</protein>